<feature type="domain" description="UDP-N-acetylglucosamine 2-epimerase" evidence="1">
    <location>
        <begin position="23"/>
        <end position="368"/>
    </location>
</feature>
<dbReference type="Pfam" id="PF02350">
    <property type="entry name" value="Epimerase_2"/>
    <property type="match status" value="1"/>
</dbReference>
<accession>F2JT35</accession>
<dbReference type="GO" id="GO:0004553">
    <property type="term" value="F:hydrolase activity, hydrolyzing O-glycosyl compounds"/>
    <property type="evidence" value="ECO:0007669"/>
    <property type="project" value="InterPro"/>
</dbReference>
<dbReference type="InterPro" id="IPR003331">
    <property type="entry name" value="UDP_GlcNAc_Epimerase_2_dom"/>
</dbReference>
<dbReference type="Proteomes" id="UP000008467">
    <property type="component" value="Chromosome"/>
</dbReference>
<reference evidence="2 3" key="1">
    <citation type="journal article" date="2011" name="J. Bacteriol.">
        <title>Complete genome sequence of the cellulose-degrading bacterium Cellulosilyticum lentocellum.</title>
        <authorList>
            <consortium name="US DOE Joint Genome Institute"/>
            <person name="Miller D.A."/>
            <person name="Suen G."/>
            <person name="Bruce D."/>
            <person name="Copeland A."/>
            <person name="Cheng J.F."/>
            <person name="Detter C."/>
            <person name="Goodwin L.A."/>
            <person name="Han C.S."/>
            <person name="Hauser L.J."/>
            <person name="Land M.L."/>
            <person name="Lapidus A."/>
            <person name="Lucas S."/>
            <person name="Meincke L."/>
            <person name="Pitluck S."/>
            <person name="Tapia R."/>
            <person name="Teshima H."/>
            <person name="Woyke T."/>
            <person name="Fox B.G."/>
            <person name="Angert E.R."/>
            <person name="Currie C.R."/>
        </authorList>
    </citation>
    <scope>NUCLEOTIDE SEQUENCE [LARGE SCALE GENOMIC DNA]</scope>
    <source>
        <strain evidence="3">ATCC 49066 / DSM 5427 / NCIMB 11756 / RHM5</strain>
    </source>
</reference>
<dbReference type="PANTHER" id="PTHR43174:SF3">
    <property type="entry name" value="UDP-N-ACETYLGLUCOSAMINE 2-EPIMERASE"/>
    <property type="match status" value="1"/>
</dbReference>
<dbReference type="Gene3D" id="3.40.50.2000">
    <property type="entry name" value="Glycogen Phosphorylase B"/>
    <property type="match status" value="2"/>
</dbReference>
<dbReference type="EMBL" id="CP002582">
    <property type="protein sequence ID" value="ADZ85254.1"/>
    <property type="molecule type" value="Genomic_DNA"/>
</dbReference>
<dbReference type="HOGENOM" id="CLU_061127_0_0_9"/>
<dbReference type="InterPro" id="IPR029767">
    <property type="entry name" value="WecB-like"/>
</dbReference>
<dbReference type="STRING" id="642492.Clole_3571"/>
<name>F2JT35_CELLD</name>
<organism evidence="2 3">
    <name type="scientific">Cellulosilyticum lentocellum (strain ATCC 49066 / DSM 5427 / NCIMB 11756 / RHM5)</name>
    <name type="common">Clostridium lentocellum</name>
    <dbReference type="NCBI Taxonomy" id="642492"/>
    <lineage>
        <taxon>Bacteria</taxon>
        <taxon>Bacillati</taxon>
        <taxon>Bacillota</taxon>
        <taxon>Clostridia</taxon>
        <taxon>Lachnospirales</taxon>
        <taxon>Cellulosilyticaceae</taxon>
        <taxon>Cellulosilyticum</taxon>
    </lineage>
</organism>
<dbReference type="KEGG" id="cle:Clole_3571"/>
<dbReference type="GO" id="GO:0006047">
    <property type="term" value="P:UDP-N-acetylglucosamine metabolic process"/>
    <property type="evidence" value="ECO:0007669"/>
    <property type="project" value="InterPro"/>
</dbReference>
<dbReference type="RefSeq" id="WP_013658530.1">
    <property type="nucleotide sequence ID" value="NC_015275.1"/>
</dbReference>
<sequence>MNKIAVVTGTRSEYGLLQPLIDKIHKDTTLELCLIVTGMHLSPEFGHTYKQIEADGYPIAEKIEMLLSSDTSIGVTKSMGLGLISFAEVYDRTKPELVILLGDRYETFVAATAATIANIHIAHLHGGELTEGAFDEAFRHSITKMSYLHFTSTEVYRKRVIQLGENPERVYNVGALGVENIKNIPLLTKESLEESIEFPIEPKLAIVTFHPVTLEKQSAGRQFKELLMALDEFPDVKLIFTKANADTEGRQINKLIDEYIERYPKRAIAFTSMGQLRYLSALKYCDFVVGNSSSGIIEAPSFHIPTINIGNRQRGRVCSRTVINCESQREAIKDAITYALGEECKGKMLEYNNPYEQSSTSDNILKVVKVFLSNKPKGLKKHFYDYN</sequence>
<dbReference type="CDD" id="cd03786">
    <property type="entry name" value="GTB_UDP-GlcNAc_2-Epimerase"/>
    <property type="match status" value="1"/>
</dbReference>
<dbReference type="eggNOG" id="COG0381">
    <property type="taxonomic scope" value="Bacteria"/>
</dbReference>
<dbReference type="InterPro" id="IPR020004">
    <property type="entry name" value="UDP-GlcNAc_Epase"/>
</dbReference>
<dbReference type="NCBIfam" id="TIGR03568">
    <property type="entry name" value="NeuC_NnaA"/>
    <property type="match status" value="1"/>
</dbReference>
<keyword evidence="3" id="KW-1185">Reference proteome</keyword>
<protein>
    <submittedName>
        <fullName evidence="2">UDP-N-acetyl-D-glucosamine 2-epimerase, UDP-hydrolysing</fullName>
    </submittedName>
</protein>
<dbReference type="AlphaFoldDB" id="F2JT35"/>
<gene>
    <name evidence="2" type="ordered locus">Clole_3571</name>
</gene>
<dbReference type="SUPFAM" id="SSF53756">
    <property type="entry name" value="UDP-Glycosyltransferase/glycogen phosphorylase"/>
    <property type="match status" value="1"/>
</dbReference>
<dbReference type="PANTHER" id="PTHR43174">
    <property type="entry name" value="UDP-N-ACETYLGLUCOSAMINE 2-EPIMERASE"/>
    <property type="match status" value="1"/>
</dbReference>
<evidence type="ECO:0000259" key="1">
    <source>
        <dbReference type="Pfam" id="PF02350"/>
    </source>
</evidence>
<evidence type="ECO:0000313" key="2">
    <source>
        <dbReference type="EMBL" id="ADZ85254.1"/>
    </source>
</evidence>
<evidence type="ECO:0000313" key="3">
    <source>
        <dbReference type="Proteomes" id="UP000008467"/>
    </source>
</evidence>
<proteinExistence type="predicted"/>